<reference evidence="3" key="1">
    <citation type="journal article" date="2012" name="Science">
        <title>The Paleozoic origin of enzymatic lignin decomposition reconstructed from 31 fungal genomes.</title>
        <authorList>
            <person name="Floudas D."/>
            <person name="Binder M."/>
            <person name="Riley R."/>
            <person name="Barry K."/>
            <person name="Blanchette R.A."/>
            <person name="Henrissat B."/>
            <person name="Martinez A.T."/>
            <person name="Otillar R."/>
            <person name="Spatafora J.W."/>
            <person name="Yadav J.S."/>
            <person name="Aerts A."/>
            <person name="Benoit I."/>
            <person name="Boyd A."/>
            <person name="Carlson A."/>
            <person name="Copeland A."/>
            <person name="Coutinho P.M."/>
            <person name="de Vries R.P."/>
            <person name="Ferreira P."/>
            <person name="Findley K."/>
            <person name="Foster B."/>
            <person name="Gaskell J."/>
            <person name="Glotzer D."/>
            <person name="Gorecki P."/>
            <person name="Heitman J."/>
            <person name="Hesse C."/>
            <person name="Hori C."/>
            <person name="Igarashi K."/>
            <person name="Jurgens J.A."/>
            <person name="Kallen N."/>
            <person name="Kersten P."/>
            <person name="Kohler A."/>
            <person name="Kuees U."/>
            <person name="Kumar T.K.A."/>
            <person name="Kuo A."/>
            <person name="LaButti K."/>
            <person name="Larrondo L.F."/>
            <person name="Lindquist E."/>
            <person name="Ling A."/>
            <person name="Lombard V."/>
            <person name="Lucas S."/>
            <person name="Lundell T."/>
            <person name="Martin R."/>
            <person name="McLaughlin D.J."/>
            <person name="Morgenstern I."/>
            <person name="Morin E."/>
            <person name="Murat C."/>
            <person name="Nagy L.G."/>
            <person name="Nolan M."/>
            <person name="Ohm R.A."/>
            <person name="Patyshakuliyeva A."/>
            <person name="Rokas A."/>
            <person name="Ruiz-Duenas F.J."/>
            <person name="Sabat G."/>
            <person name="Salamov A."/>
            <person name="Samejima M."/>
            <person name="Schmutz J."/>
            <person name="Slot J.C."/>
            <person name="St John F."/>
            <person name="Stenlid J."/>
            <person name="Sun H."/>
            <person name="Sun S."/>
            <person name="Syed K."/>
            <person name="Tsang A."/>
            <person name="Wiebenga A."/>
            <person name="Young D."/>
            <person name="Pisabarro A."/>
            <person name="Eastwood D.C."/>
            <person name="Martin F."/>
            <person name="Cullen D."/>
            <person name="Grigoriev I.V."/>
            <person name="Hibbett D.S."/>
        </authorList>
    </citation>
    <scope>NUCLEOTIDE SEQUENCE [LARGE SCALE GENOMIC DNA]</scope>
    <source>
        <strain evidence="3">FP-91666</strain>
    </source>
</reference>
<dbReference type="EMBL" id="JH687443">
    <property type="protein sequence ID" value="EIM79021.1"/>
    <property type="molecule type" value="Genomic_DNA"/>
</dbReference>
<feature type="compositionally biased region" description="Low complexity" evidence="1">
    <location>
        <begin position="97"/>
        <end position="106"/>
    </location>
</feature>
<dbReference type="AlphaFoldDB" id="R7RVG9"/>
<feature type="compositionally biased region" description="Pro residues" evidence="1">
    <location>
        <begin position="73"/>
        <end position="96"/>
    </location>
</feature>
<organism evidence="2 3">
    <name type="scientific">Stereum hirsutum (strain FP-91666)</name>
    <name type="common">White-rot fungus</name>
    <dbReference type="NCBI Taxonomy" id="721885"/>
    <lineage>
        <taxon>Eukaryota</taxon>
        <taxon>Fungi</taxon>
        <taxon>Dikarya</taxon>
        <taxon>Basidiomycota</taxon>
        <taxon>Agaricomycotina</taxon>
        <taxon>Agaricomycetes</taxon>
        <taxon>Russulales</taxon>
        <taxon>Stereaceae</taxon>
        <taxon>Stereum</taxon>
    </lineage>
</organism>
<feature type="region of interest" description="Disordered" evidence="1">
    <location>
        <begin position="347"/>
        <end position="413"/>
    </location>
</feature>
<dbReference type="Proteomes" id="UP000053927">
    <property type="component" value="Unassembled WGS sequence"/>
</dbReference>
<sequence length="413" mass="46717">MSLHVLVPRNPVTASTFPVVPSTEPVADPDVDPMEKILDEFSFTMRMPKSTPEERAARLAHYNNFPWMHPGYAPSPSPEPIPPPEPTRLQTPPPPSASTSTSTTPTDARGNLDSGTATTRNSHDANMHLDDHVLRPTPPPDPHHPPTSRSSILVPHDHPSLDNPHPIYSFAKCTSAREKEFYEAIFPYLQHTGLGPLFGALTSRLYIYEEFCGFAPCGETLGGTDQRHPEIGRWIKSRRPTTFTPMFVLPDFEECWWDWWCAIQPEDRRIEGNRPCFEEKNSIDWESLNVWGLNGIVLIVVALSWWGWALNIGGTPRESTSWPDAVRDVVWVLWELEVMLSLKRDLGDMDEEGDGEEETIVTPLSPRRGKRKATDDDSEKAVLKRTRRTRSENENTTPSHPPTSPRRTRSRRG</sequence>
<accession>R7RVG9</accession>
<dbReference type="RefSeq" id="XP_007311881.1">
    <property type="nucleotide sequence ID" value="XM_007311819.1"/>
</dbReference>
<feature type="region of interest" description="Disordered" evidence="1">
    <location>
        <begin position="73"/>
        <end position="158"/>
    </location>
</feature>
<dbReference type="OrthoDB" id="2683861at2759"/>
<name>R7RVG9_STEHR</name>
<dbReference type="KEGG" id="shs:STEHIDRAFT_164091"/>
<feature type="compositionally biased region" description="Basic and acidic residues" evidence="1">
    <location>
        <begin position="121"/>
        <end position="134"/>
    </location>
</feature>
<evidence type="ECO:0000313" key="2">
    <source>
        <dbReference type="EMBL" id="EIM79021.1"/>
    </source>
</evidence>
<evidence type="ECO:0000313" key="3">
    <source>
        <dbReference type="Proteomes" id="UP000053927"/>
    </source>
</evidence>
<protein>
    <submittedName>
        <fullName evidence="2">Uncharacterized protein</fullName>
    </submittedName>
</protein>
<gene>
    <name evidence="2" type="ORF">STEHIDRAFT_164091</name>
</gene>
<feature type="compositionally biased region" description="Acidic residues" evidence="1">
    <location>
        <begin position="348"/>
        <end position="359"/>
    </location>
</feature>
<evidence type="ECO:0000256" key="1">
    <source>
        <dbReference type="SAM" id="MobiDB-lite"/>
    </source>
</evidence>
<keyword evidence="3" id="KW-1185">Reference proteome</keyword>
<feature type="compositionally biased region" description="Basic and acidic residues" evidence="1">
    <location>
        <begin position="372"/>
        <end position="382"/>
    </location>
</feature>
<proteinExistence type="predicted"/>
<dbReference type="OMA" id="KCTSARE"/>
<dbReference type="GeneID" id="18802529"/>